<evidence type="ECO:0000313" key="4">
    <source>
        <dbReference type="Proteomes" id="UP001163156"/>
    </source>
</evidence>
<dbReference type="RefSeq" id="WP_264809683.1">
    <property type="nucleotide sequence ID" value="NZ_CP110226.1"/>
</dbReference>
<accession>A0ABY6MHQ1</accession>
<feature type="chain" id="PRO_5046840643" evidence="1">
    <location>
        <begin position="25"/>
        <end position="613"/>
    </location>
</feature>
<protein>
    <submittedName>
        <fullName evidence="3">M1 family aminopeptidase</fullName>
    </submittedName>
</protein>
<sequence>MQIKLAKPILGLFLLMGLQLAGNAQTGRFQQAADYKMDVEMDVNTNQYQGTQVLVYTNNSPDTLDRVFYHLYYNAFQPGSMMDERSRTIADPDRRVGDRISKLKPDEIGYMHVNSLTMDGKVVEYAEVGTILEVELAEPILPNTSVIFEMDFSGQVPVQIRRSGRDSAEGVRYSMSQWYPKMSEYDEQGWHANPYIGREFYGIWGDFEVNITIDKSYTVGGTGYLQNPNEIGHGYEDQGVSVPEPAGDKLTWKFKAPNVHDFMWAADPKYRHDKVEMSNGITVHHLYIPSEETTANWEKLKEYTPKAIAFISEHYGQYPYKQFSVIQGGDGGMEYPMSTLITGGRSLGSLVGVMVHELAHSWYQGVLATNEALYPWMDEGFTSYVSSLTMSDIFKASENPTRGSYAGYYRLAKSGLEEPMSTHADHYHTNSAYGSASYSKGAVFVAQMGYIIGDEARDQGMLNYFNTWKFKHPNANDFVRIMEKQSGLELDWYKEYFVYTTKTIDYAVKAVNAKENTTEIILERVGLMPMPIDLVITYKDGSQEMVYLPLEIMRGEKPVEEGMPTRILSEDWPWTNLVKKVTIPRALDTIKSIEIDPSKRMADINPDNNKKEF</sequence>
<dbReference type="SUPFAM" id="SSF55486">
    <property type="entry name" value="Metalloproteases ('zincins'), catalytic domain"/>
    <property type="match status" value="1"/>
</dbReference>
<feature type="signal peptide" evidence="1">
    <location>
        <begin position="1"/>
        <end position="24"/>
    </location>
</feature>
<dbReference type="Proteomes" id="UP001163156">
    <property type="component" value="Chromosome"/>
</dbReference>
<feature type="domain" description="Peptidase M1 membrane alanine aminopeptidase" evidence="2">
    <location>
        <begin position="349"/>
        <end position="492"/>
    </location>
</feature>
<keyword evidence="3" id="KW-0645">Protease</keyword>
<dbReference type="PANTHER" id="PTHR45726">
    <property type="entry name" value="LEUKOTRIENE A-4 HYDROLASE"/>
    <property type="match status" value="1"/>
</dbReference>
<dbReference type="GO" id="GO:0004177">
    <property type="term" value="F:aminopeptidase activity"/>
    <property type="evidence" value="ECO:0007669"/>
    <property type="project" value="UniProtKB-KW"/>
</dbReference>
<proteinExistence type="predicted"/>
<dbReference type="PANTHER" id="PTHR45726:SF3">
    <property type="entry name" value="LEUKOTRIENE A-4 HYDROLASE"/>
    <property type="match status" value="1"/>
</dbReference>
<dbReference type="InterPro" id="IPR014782">
    <property type="entry name" value="Peptidase_M1_dom"/>
</dbReference>
<organism evidence="3 4">
    <name type="scientific">Algoriphagus halophytocola</name>
    <dbReference type="NCBI Taxonomy" id="2991499"/>
    <lineage>
        <taxon>Bacteria</taxon>
        <taxon>Pseudomonadati</taxon>
        <taxon>Bacteroidota</taxon>
        <taxon>Cytophagia</taxon>
        <taxon>Cytophagales</taxon>
        <taxon>Cyclobacteriaceae</taxon>
        <taxon>Algoriphagus</taxon>
    </lineage>
</organism>
<dbReference type="Pfam" id="PF01433">
    <property type="entry name" value="Peptidase_M1"/>
    <property type="match status" value="1"/>
</dbReference>
<dbReference type="InterPro" id="IPR034015">
    <property type="entry name" value="M1_LTA4H"/>
</dbReference>
<dbReference type="EMBL" id="CP110226">
    <property type="protein sequence ID" value="UZD23148.1"/>
    <property type="molecule type" value="Genomic_DNA"/>
</dbReference>
<dbReference type="InterPro" id="IPR027268">
    <property type="entry name" value="Peptidase_M4/M1_CTD_sf"/>
</dbReference>
<dbReference type="Gene3D" id="1.10.390.10">
    <property type="entry name" value="Neutral Protease Domain 2"/>
    <property type="match status" value="1"/>
</dbReference>
<evidence type="ECO:0000256" key="1">
    <source>
        <dbReference type="SAM" id="SignalP"/>
    </source>
</evidence>
<keyword evidence="3" id="KW-0031">Aminopeptidase</keyword>
<evidence type="ECO:0000313" key="3">
    <source>
        <dbReference type="EMBL" id="UZD23148.1"/>
    </source>
</evidence>
<gene>
    <name evidence="3" type="ORF">OM944_01375</name>
</gene>
<name>A0ABY6MHQ1_9BACT</name>
<reference evidence="3" key="1">
    <citation type="submission" date="2022-10" db="EMBL/GenBank/DDBJ databases">
        <title>Algoriphagus sp. a novel bacteria isolate from halophytes salicornia europaea.</title>
        <authorList>
            <person name="Peng Y."/>
            <person name="Jiang L."/>
            <person name="Lee J."/>
        </authorList>
    </citation>
    <scope>NUCLEOTIDE SEQUENCE</scope>
    <source>
        <strain evidence="3">TR-M5</strain>
    </source>
</reference>
<keyword evidence="4" id="KW-1185">Reference proteome</keyword>
<keyword evidence="1" id="KW-0732">Signal</keyword>
<dbReference type="CDD" id="cd09604">
    <property type="entry name" value="M1_APN_like"/>
    <property type="match status" value="1"/>
</dbReference>
<evidence type="ECO:0000259" key="2">
    <source>
        <dbReference type="Pfam" id="PF01433"/>
    </source>
</evidence>
<keyword evidence="3" id="KW-0378">Hydrolase</keyword>